<reference evidence="1 2" key="1">
    <citation type="journal article" date="2016" name="Nat. Commun.">
        <title>Thousands of microbial genomes shed light on interconnected biogeochemical processes in an aquifer system.</title>
        <authorList>
            <person name="Anantharaman K."/>
            <person name="Brown C.T."/>
            <person name="Hug L.A."/>
            <person name="Sharon I."/>
            <person name="Castelle C.J."/>
            <person name="Probst A.J."/>
            <person name="Thomas B.C."/>
            <person name="Singh A."/>
            <person name="Wilkins M.J."/>
            <person name="Karaoz U."/>
            <person name="Brodie E.L."/>
            <person name="Williams K.H."/>
            <person name="Hubbard S.S."/>
            <person name="Banfield J.F."/>
        </authorList>
    </citation>
    <scope>NUCLEOTIDE SEQUENCE [LARGE SCALE GENOMIC DNA]</scope>
</reference>
<comment type="caution">
    <text evidence="1">The sequence shown here is derived from an EMBL/GenBank/DDBJ whole genome shotgun (WGS) entry which is preliminary data.</text>
</comment>
<sequence length="253" mass="29126">MAERKINVETKETNKEKQNVQKLVTLLRECPIPNEQVLSNLGLFLTSKELARILFVDFIYRQAIEVQGIIVEFGTRWGNNLAIFEALRGIYEPFNKLKQIIGFDTFEGFPHVSSEDGNSNPLVSVGNLSCTVNYPDYLDRIMKCHEESNPLSYIKKYKIRVGDVTKEIDRYLKDNPETIIALAFFDLDLYRPTKKCLEAIRSHLVRGSILAFDELNDHNWPGETIALKEVFGLNNIRLKRHPQASRVSYFAVE</sequence>
<name>A0A1F8H7N6_9BACT</name>
<dbReference type="InterPro" id="IPR029063">
    <property type="entry name" value="SAM-dependent_MTases_sf"/>
</dbReference>
<accession>A0A1F8H7N6</accession>
<dbReference type="Gene3D" id="3.40.50.150">
    <property type="entry name" value="Vaccinia Virus protein VP39"/>
    <property type="match status" value="1"/>
</dbReference>
<evidence type="ECO:0000313" key="1">
    <source>
        <dbReference type="EMBL" id="OGN33601.1"/>
    </source>
</evidence>
<dbReference type="GO" id="GO:0016740">
    <property type="term" value="F:transferase activity"/>
    <property type="evidence" value="ECO:0007669"/>
    <property type="project" value="UniProtKB-KW"/>
</dbReference>
<evidence type="ECO:0000313" key="2">
    <source>
        <dbReference type="Proteomes" id="UP000177745"/>
    </source>
</evidence>
<protein>
    <submittedName>
        <fullName evidence="1">Crotonobetainyl-CoA--carnitine CoA-transferase</fullName>
    </submittedName>
</protein>
<dbReference type="AlphaFoldDB" id="A0A1F8H7N6"/>
<organism evidence="1 2">
    <name type="scientific">Candidatus Yanofskybacteria bacterium RIFCSPLOWO2_12_FULL_43_11b</name>
    <dbReference type="NCBI Taxonomy" id="1802710"/>
    <lineage>
        <taxon>Bacteria</taxon>
        <taxon>Candidatus Yanofskyibacteriota</taxon>
    </lineage>
</organism>
<gene>
    <name evidence="1" type="ORF">A3G51_02640</name>
</gene>
<proteinExistence type="predicted"/>
<keyword evidence="1" id="KW-0808">Transferase</keyword>
<dbReference type="Proteomes" id="UP000177745">
    <property type="component" value="Unassembled WGS sequence"/>
</dbReference>
<dbReference type="EMBL" id="MGKY01000015">
    <property type="protein sequence ID" value="OGN33601.1"/>
    <property type="molecule type" value="Genomic_DNA"/>
</dbReference>